<dbReference type="EMBL" id="FR904948">
    <property type="protein sequence ID" value="CDQ74079.1"/>
    <property type="molecule type" value="Genomic_DNA"/>
</dbReference>
<gene>
    <name evidence="2" type="ORF">GSONMT00010856001</name>
</gene>
<name>A0A060X9T5_ONCMY</name>
<keyword evidence="1" id="KW-0732">Signal</keyword>
<dbReference type="PaxDb" id="8022-A0A060X9T5"/>
<accession>A0A060X9T5</accession>
<evidence type="ECO:0008006" key="4">
    <source>
        <dbReference type="Google" id="ProtNLM"/>
    </source>
</evidence>
<evidence type="ECO:0000313" key="3">
    <source>
        <dbReference type="Proteomes" id="UP000193380"/>
    </source>
</evidence>
<feature type="signal peptide" evidence="1">
    <location>
        <begin position="1"/>
        <end position="21"/>
    </location>
</feature>
<dbReference type="Proteomes" id="UP000193380">
    <property type="component" value="Unassembled WGS sequence"/>
</dbReference>
<protein>
    <recommendedName>
        <fullName evidence="4">Secreted protein</fullName>
    </recommendedName>
</protein>
<sequence>MCVSVCVCVCLCVCVCVCVWEDPISSGAWPGDVGRSYSHVEATHTTEPHFKDITSKLDQPVVWFSTLILSVTPNPDLHGLINLISIDHFCVILLSAHSTM</sequence>
<feature type="chain" id="PRO_5001594957" description="Secreted protein" evidence="1">
    <location>
        <begin position="22"/>
        <end position="100"/>
    </location>
</feature>
<proteinExistence type="predicted"/>
<evidence type="ECO:0000313" key="2">
    <source>
        <dbReference type="EMBL" id="CDQ74079.1"/>
    </source>
</evidence>
<organism evidence="2 3">
    <name type="scientific">Oncorhynchus mykiss</name>
    <name type="common">Rainbow trout</name>
    <name type="synonym">Salmo gairdneri</name>
    <dbReference type="NCBI Taxonomy" id="8022"/>
    <lineage>
        <taxon>Eukaryota</taxon>
        <taxon>Metazoa</taxon>
        <taxon>Chordata</taxon>
        <taxon>Craniata</taxon>
        <taxon>Vertebrata</taxon>
        <taxon>Euteleostomi</taxon>
        <taxon>Actinopterygii</taxon>
        <taxon>Neopterygii</taxon>
        <taxon>Teleostei</taxon>
        <taxon>Protacanthopterygii</taxon>
        <taxon>Salmoniformes</taxon>
        <taxon>Salmonidae</taxon>
        <taxon>Salmoninae</taxon>
        <taxon>Oncorhynchus</taxon>
    </lineage>
</organism>
<evidence type="ECO:0000256" key="1">
    <source>
        <dbReference type="SAM" id="SignalP"/>
    </source>
</evidence>
<dbReference type="AlphaFoldDB" id="A0A060X9T5"/>
<reference evidence="2" key="1">
    <citation type="journal article" date="2014" name="Nat. Commun.">
        <title>The rainbow trout genome provides novel insights into evolution after whole-genome duplication in vertebrates.</title>
        <authorList>
            <person name="Berthelot C."/>
            <person name="Brunet F."/>
            <person name="Chalopin D."/>
            <person name="Juanchich A."/>
            <person name="Bernard M."/>
            <person name="Noel B."/>
            <person name="Bento P."/>
            <person name="Da Silva C."/>
            <person name="Labadie K."/>
            <person name="Alberti A."/>
            <person name="Aury J.M."/>
            <person name="Louis A."/>
            <person name="Dehais P."/>
            <person name="Bardou P."/>
            <person name="Montfort J."/>
            <person name="Klopp C."/>
            <person name="Cabau C."/>
            <person name="Gaspin C."/>
            <person name="Thorgaard G.H."/>
            <person name="Boussaha M."/>
            <person name="Quillet E."/>
            <person name="Guyomard R."/>
            <person name="Galiana D."/>
            <person name="Bobe J."/>
            <person name="Volff J.N."/>
            <person name="Genet C."/>
            <person name="Wincker P."/>
            <person name="Jaillon O."/>
            <person name="Roest Crollius H."/>
            <person name="Guiguen Y."/>
        </authorList>
    </citation>
    <scope>NUCLEOTIDE SEQUENCE [LARGE SCALE GENOMIC DNA]</scope>
</reference>
<reference evidence="2" key="2">
    <citation type="submission" date="2014-03" db="EMBL/GenBank/DDBJ databases">
        <authorList>
            <person name="Genoscope - CEA"/>
        </authorList>
    </citation>
    <scope>NUCLEOTIDE SEQUENCE</scope>
</reference>